<dbReference type="InterPro" id="IPR013783">
    <property type="entry name" value="Ig-like_fold"/>
</dbReference>
<dbReference type="AlphaFoldDB" id="A0A6A4W4Q8"/>
<evidence type="ECO:0000256" key="4">
    <source>
        <dbReference type="ARBA" id="ARBA00023180"/>
    </source>
</evidence>
<dbReference type="Proteomes" id="UP000440578">
    <property type="component" value="Unassembled WGS sequence"/>
</dbReference>
<evidence type="ECO:0000256" key="1">
    <source>
        <dbReference type="ARBA" id="ARBA00004479"/>
    </source>
</evidence>
<dbReference type="SMART" id="SM00409">
    <property type="entry name" value="IG"/>
    <property type="match status" value="2"/>
</dbReference>
<keyword evidence="4" id="KW-0325">Glycoprotein</keyword>
<dbReference type="PANTHER" id="PTHR11640">
    <property type="entry name" value="NEPHRIN"/>
    <property type="match status" value="1"/>
</dbReference>
<dbReference type="SUPFAM" id="SSF48726">
    <property type="entry name" value="Immunoglobulin"/>
    <property type="match status" value="2"/>
</dbReference>
<feature type="domain" description="Ig-like" evidence="8">
    <location>
        <begin position="106"/>
        <end position="208"/>
    </location>
</feature>
<dbReference type="InterPro" id="IPR003599">
    <property type="entry name" value="Ig_sub"/>
</dbReference>
<dbReference type="SMART" id="SM00408">
    <property type="entry name" value="IGc2"/>
    <property type="match status" value="2"/>
</dbReference>
<accession>A0A6A4W4Q8</accession>
<dbReference type="OrthoDB" id="5970915at2759"/>
<dbReference type="GO" id="GO:0005911">
    <property type="term" value="C:cell-cell junction"/>
    <property type="evidence" value="ECO:0007669"/>
    <property type="project" value="TreeGrafter"/>
</dbReference>
<dbReference type="PROSITE" id="PS50835">
    <property type="entry name" value="IG_LIKE"/>
    <property type="match status" value="2"/>
</dbReference>
<evidence type="ECO:0000256" key="2">
    <source>
        <dbReference type="ARBA" id="ARBA00023136"/>
    </source>
</evidence>
<dbReference type="GO" id="GO:0098609">
    <property type="term" value="P:cell-cell adhesion"/>
    <property type="evidence" value="ECO:0007669"/>
    <property type="project" value="TreeGrafter"/>
</dbReference>
<dbReference type="EMBL" id="VIIS01001003">
    <property type="protein sequence ID" value="KAF0302857.1"/>
    <property type="molecule type" value="Genomic_DNA"/>
</dbReference>
<dbReference type="PANTHER" id="PTHR11640:SF31">
    <property type="entry name" value="IRREGULAR CHIASM C-ROUGHEST PROTEIN-RELATED"/>
    <property type="match status" value="1"/>
</dbReference>
<protein>
    <submittedName>
        <fullName evidence="9">Neuroplastin</fullName>
    </submittedName>
</protein>
<reference evidence="9 10" key="1">
    <citation type="submission" date="2019-07" db="EMBL/GenBank/DDBJ databases">
        <title>Draft genome assembly of a fouling barnacle, Amphibalanus amphitrite (Darwin, 1854): The first reference genome for Thecostraca.</title>
        <authorList>
            <person name="Kim W."/>
        </authorList>
    </citation>
    <scope>NUCLEOTIDE SEQUENCE [LARGE SCALE GENOMIC DNA]</scope>
    <source>
        <strain evidence="9">SNU_AA5</strain>
        <tissue evidence="9">Soma without cirri and trophi</tissue>
    </source>
</reference>
<comment type="caution">
    <text evidence="9">The sequence shown here is derived from an EMBL/GenBank/DDBJ whole genome shotgun (WGS) entry which is preliminary data.</text>
</comment>
<dbReference type="InterPro" id="IPR013098">
    <property type="entry name" value="Ig_I-set"/>
</dbReference>
<evidence type="ECO:0000256" key="6">
    <source>
        <dbReference type="SAM" id="MobiDB-lite"/>
    </source>
</evidence>
<keyword evidence="7" id="KW-1133">Transmembrane helix</keyword>
<keyword evidence="2 7" id="KW-0472">Membrane</keyword>
<sequence>MFFSFPPAMPSLRRMSVRTSADDTDRLLVMPRHPFIINCSLENSDAPNVLVVSWYKSSEGSERQKINSTDRVKTAGDSLVILEPSPMDDPGNYTCVFDVKTAEGRPEATVQVIANVTVRMPGVSINKMEGEDLVIHCKMRGKPWPVVHWTKDAHPIAEAIGNASTRLQLEQDELGFPSALLSLSTLRRPDDVGDYCCHAQSVANAAVGCTIVRVKDKYAALWPVIGIVAELLLLAAIISFCESRKPKPAVVEDPDQESSTDKLSRRAEELGSVWPSLRGVERSRFTGSGG</sequence>
<keyword evidence="5" id="KW-0393">Immunoglobulin domain</keyword>
<dbReference type="InterPro" id="IPR007110">
    <property type="entry name" value="Ig-like_dom"/>
</dbReference>
<evidence type="ECO:0000259" key="8">
    <source>
        <dbReference type="PROSITE" id="PS50835"/>
    </source>
</evidence>
<feature type="domain" description="Ig-like" evidence="8">
    <location>
        <begin position="10"/>
        <end position="95"/>
    </location>
</feature>
<dbReference type="Gene3D" id="2.60.40.10">
    <property type="entry name" value="Immunoglobulins"/>
    <property type="match status" value="2"/>
</dbReference>
<organism evidence="9 10">
    <name type="scientific">Amphibalanus amphitrite</name>
    <name type="common">Striped barnacle</name>
    <name type="synonym">Balanus amphitrite</name>
    <dbReference type="NCBI Taxonomy" id="1232801"/>
    <lineage>
        <taxon>Eukaryota</taxon>
        <taxon>Metazoa</taxon>
        <taxon>Ecdysozoa</taxon>
        <taxon>Arthropoda</taxon>
        <taxon>Crustacea</taxon>
        <taxon>Multicrustacea</taxon>
        <taxon>Cirripedia</taxon>
        <taxon>Thoracica</taxon>
        <taxon>Thoracicalcarea</taxon>
        <taxon>Balanomorpha</taxon>
        <taxon>Balanoidea</taxon>
        <taxon>Balanidae</taxon>
        <taxon>Amphibalaninae</taxon>
        <taxon>Amphibalanus</taxon>
    </lineage>
</organism>
<dbReference type="Pfam" id="PF07679">
    <property type="entry name" value="I-set"/>
    <property type="match status" value="1"/>
</dbReference>
<proteinExistence type="predicted"/>
<dbReference type="InterPro" id="IPR051275">
    <property type="entry name" value="Cell_adhesion_signaling"/>
</dbReference>
<evidence type="ECO:0000256" key="3">
    <source>
        <dbReference type="ARBA" id="ARBA00023157"/>
    </source>
</evidence>
<evidence type="ECO:0000313" key="10">
    <source>
        <dbReference type="Proteomes" id="UP000440578"/>
    </source>
</evidence>
<name>A0A6A4W4Q8_AMPAM</name>
<keyword evidence="7" id="KW-0812">Transmembrane</keyword>
<evidence type="ECO:0000313" key="9">
    <source>
        <dbReference type="EMBL" id="KAF0302857.1"/>
    </source>
</evidence>
<dbReference type="CDD" id="cd00096">
    <property type="entry name" value="Ig"/>
    <property type="match status" value="1"/>
</dbReference>
<feature type="region of interest" description="Disordered" evidence="6">
    <location>
        <begin position="248"/>
        <end position="267"/>
    </location>
</feature>
<keyword evidence="10" id="KW-1185">Reference proteome</keyword>
<dbReference type="GO" id="GO:0005886">
    <property type="term" value="C:plasma membrane"/>
    <property type="evidence" value="ECO:0007669"/>
    <property type="project" value="TreeGrafter"/>
</dbReference>
<keyword evidence="3" id="KW-1015">Disulfide bond</keyword>
<feature type="transmembrane region" description="Helical" evidence="7">
    <location>
        <begin position="220"/>
        <end position="241"/>
    </location>
</feature>
<evidence type="ECO:0000256" key="7">
    <source>
        <dbReference type="SAM" id="Phobius"/>
    </source>
</evidence>
<dbReference type="InterPro" id="IPR003598">
    <property type="entry name" value="Ig_sub2"/>
</dbReference>
<comment type="subcellular location">
    <subcellularLocation>
        <location evidence="1">Membrane</location>
        <topology evidence="1">Single-pass type I membrane protein</topology>
    </subcellularLocation>
</comment>
<dbReference type="GO" id="GO:0050839">
    <property type="term" value="F:cell adhesion molecule binding"/>
    <property type="evidence" value="ECO:0007669"/>
    <property type="project" value="TreeGrafter"/>
</dbReference>
<gene>
    <name evidence="9" type="primary">Nptn_2</name>
    <name evidence="9" type="ORF">FJT64_002922</name>
</gene>
<dbReference type="InterPro" id="IPR036179">
    <property type="entry name" value="Ig-like_dom_sf"/>
</dbReference>
<evidence type="ECO:0000256" key="5">
    <source>
        <dbReference type="ARBA" id="ARBA00023319"/>
    </source>
</evidence>